<keyword evidence="5" id="KW-0238">DNA-binding</keyword>
<dbReference type="CDD" id="cd00009">
    <property type="entry name" value="AAA"/>
    <property type="match status" value="1"/>
</dbReference>
<keyword evidence="2" id="KW-0235">DNA replication</keyword>
<evidence type="ECO:0000256" key="3">
    <source>
        <dbReference type="ARBA" id="ARBA00022741"/>
    </source>
</evidence>
<feature type="compositionally biased region" description="Acidic residues" evidence="9">
    <location>
        <begin position="821"/>
        <end position="832"/>
    </location>
</feature>
<dbReference type="InterPro" id="IPR053016">
    <property type="entry name" value="CTF18-RFC_complex"/>
</dbReference>
<reference evidence="11" key="2">
    <citation type="submission" date="2021-01" db="EMBL/GenBank/DDBJ databases">
        <authorList>
            <person name="Schikora-Tamarit M.A."/>
        </authorList>
    </citation>
    <scope>NUCLEOTIDE SEQUENCE</scope>
    <source>
        <strain evidence="11">CBS2887</strain>
    </source>
</reference>
<name>A0A9P8PKK9_WICPI</name>
<keyword evidence="7" id="KW-0131">Cell cycle</keyword>
<accession>A0A9P8PKK9</accession>
<dbReference type="InterPro" id="IPR003593">
    <property type="entry name" value="AAA+_ATPase"/>
</dbReference>
<dbReference type="InterPro" id="IPR027417">
    <property type="entry name" value="P-loop_NTPase"/>
</dbReference>
<dbReference type="PANTHER" id="PTHR46765">
    <property type="entry name" value="P-LOOP CONTAINING NUCLEOSIDE TRIPHOSPHATE HYDROLASES SUPERFAMILY PROTEIN"/>
    <property type="match status" value="1"/>
</dbReference>
<dbReference type="EMBL" id="JAEUBG010005684">
    <property type="protein sequence ID" value="KAH3673255.1"/>
    <property type="molecule type" value="Genomic_DNA"/>
</dbReference>
<dbReference type="GO" id="GO:0006260">
    <property type="term" value="P:DNA replication"/>
    <property type="evidence" value="ECO:0007669"/>
    <property type="project" value="UniProtKB-KW"/>
</dbReference>
<feature type="compositionally biased region" description="Low complexity" evidence="9">
    <location>
        <begin position="322"/>
        <end position="335"/>
    </location>
</feature>
<dbReference type="InterPro" id="IPR047854">
    <property type="entry name" value="RFC_lid"/>
</dbReference>
<feature type="compositionally biased region" description="Polar residues" evidence="9">
    <location>
        <begin position="48"/>
        <end position="66"/>
    </location>
</feature>
<dbReference type="PANTHER" id="PTHR46765:SF1">
    <property type="entry name" value="P-LOOP CONTAINING NUCLEOSIDE TRIPHOSPHATE HYDROLASES SUPERFAMILY PROTEIN"/>
    <property type="match status" value="1"/>
</dbReference>
<sequence length="897" mass="103149">MPFMSEDTQQAPEMELPFLQLPTGSSSFLFQGSSSTTTATTPATTTTDESNIQNDPLLSPETQDPVTSEPEIGDGLNLETSGITSVSTENVDFDDLNDLNDEITVSATEPIHEISEPMAKSQIEQQQQTQDSHDFINFRPESHQEIRYQNKQVKLSNGRTFTLRKKHKSHKPMLNNLELSREESYGLNINNLYSKLETERLQNHKTNEKSYMNNLKVKNEPGSTGVNKQTETLWVEKWRPRKYMDFIGNEQTNRKIIHWFKQWDRVVFEKNFKPITESSEKLPQQQQSSSSSSSKSFSRYYQDPFGRPERKPITESSEKRPQQQSSSSKPFSRYYQDPFGRPERKVLLISGAPGLGKTTISHIIAKMCGYEVMEINASDERSGQKVRDKVTNSLSSLTFSGKPVCLVADEVDGAAEFGFVKVISDILADDKKTVQRFQRSGDSTKFFKEKGKNRPKFLLRPIVAICNDVYAPALEKLRPQCEMIGFKQASEKTLIDRLKFICHAEKLPVPSQKLKEIVTLTDYDIRSCLNLLQFGGANLDGSDSRKKDMTLSWYSIVSQLFQKDARCSKQEQFKRLNALISVNGNFDKIIHGCFQTYTDMHYQDLKLSKPSKISDWLYFSDLMSRTQFDSTAGDISWYSKETALQFHELFSDLSNKSNLKIKSDYEHFEMKKNNLNIVKLLFNNSPVQLRTLIKLQTIPTDILPYLPYILTPDLSKLHIPQFQQQLQHKPQTAIDALNAFQLQMLKTKDEESYNEIYKTYPDFTPLVKFNSADIKRQYNKQTATFPTLITEIDRLRTLKRKHIKDATSSSSSSAKKSQNVSDEEDQEDDDVGETSFQILKNQYEKIAEQEQRAKRQKRETATAEGRQDDLEVKVWVKYNEGFSNAVRKRVRWGDLFN</sequence>
<feature type="region of interest" description="Disordered" evidence="9">
    <location>
        <begin position="847"/>
        <end position="866"/>
    </location>
</feature>
<dbReference type="SUPFAM" id="SSF52540">
    <property type="entry name" value="P-loop containing nucleoside triphosphate hydrolases"/>
    <property type="match status" value="1"/>
</dbReference>
<keyword evidence="4" id="KW-0067">ATP-binding</keyword>
<organism evidence="11 12">
    <name type="scientific">Wickerhamomyces pijperi</name>
    <name type="common">Yeast</name>
    <name type="synonym">Pichia pijperi</name>
    <dbReference type="NCBI Taxonomy" id="599730"/>
    <lineage>
        <taxon>Eukaryota</taxon>
        <taxon>Fungi</taxon>
        <taxon>Dikarya</taxon>
        <taxon>Ascomycota</taxon>
        <taxon>Saccharomycotina</taxon>
        <taxon>Saccharomycetes</taxon>
        <taxon>Phaffomycetales</taxon>
        <taxon>Wickerhamomycetaceae</taxon>
        <taxon>Wickerhamomyces</taxon>
    </lineage>
</organism>
<dbReference type="GO" id="GO:0016887">
    <property type="term" value="F:ATP hydrolysis activity"/>
    <property type="evidence" value="ECO:0007669"/>
    <property type="project" value="InterPro"/>
</dbReference>
<evidence type="ECO:0000256" key="2">
    <source>
        <dbReference type="ARBA" id="ARBA00022705"/>
    </source>
</evidence>
<proteinExistence type="inferred from homology"/>
<dbReference type="Proteomes" id="UP000774326">
    <property type="component" value="Unassembled WGS sequence"/>
</dbReference>
<feature type="compositionally biased region" description="Basic and acidic residues" evidence="9">
    <location>
        <begin position="306"/>
        <end position="321"/>
    </location>
</feature>
<comment type="similarity">
    <text evidence="8">Belongs to the activator 1 small subunits family. CTF18 subfamily.</text>
</comment>
<feature type="region of interest" description="Disordered" evidence="9">
    <location>
        <begin position="803"/>
        <end position="832"/>
    </location>
</feature>
<dbReference type="GO" id="GO:0003677">
    <property type="term" value="F:DNA binding"/>
    <property type="evidence" value="ECO:0007669"/>
    <property type="project" value="UniProtKB-KW"/>
</dbReference>
<evidence type="ECO:0000256" key="5">
    <source>
        <dbReference type="ARBA" id="ARBA00023125"/>
    </source>
</evidence>
<dbReference type="CDD" id="cd18140">
    <property type="entry name" value="HLD_clamp_RFC"/>
    <property type="match status" value="1"/>
</dbReference>
<feature type="domain" description="AAA+ ATPase" evidence="10">
    <location>
        <begin position="343"/>
        <end position="490"/>
    </location>
</feature>
<feature type="compositionally biased region" description="Low complexity" evidence="9">
    <location>
        <begin position="23"/>
        <end position="47"/>
    </location>
</feature>
<keyword evidence="6" id="KW-0539">Nucleus</keyword>
<comment type="caution">
    <text evidence="11">The sequence shown here is derived from an EMBL/GenBank/DDBJ whole genome shotgun (WGS) entry which is preliminary data.</text>
</comment>
<evidence type="ECO:0000313" key="12">
    <source>
        <dbReference type="Proteomes" id="UP000774326"/>
    </source>
</evidence>
<dbReference type="Gene3D" id="1.10.8.60">
    <property type="match status" value="1"/>
</dbReference>
<gene>
    <name evidence="11" type="ORF">WICPIJ_009874</name>
</gene>
<feature type="compositionally biased region" description="Polar residues" evidence="9">
    <location>
        <begin position="1"/>
        <end position="11"/>
    </location>
</feature>
<evidence type="ECO:0000256" key="1">
    <source>
        <dbReference type="ARBA" id="ARBA00004123"/>
    </source>
</evidence>
<feature type="compositionally biased region" description="Low complexity" evidence="9">
    <location>
        <begin position="281"/>
        <end position="298"/>
    </location>
</feature>
<keyword evidence="3" id="KW-0547">Nucleotide-binding</keyword>
<dbReference type="Gene3D" id="3.40.50.300">
    <property type="entry name" value="P-loop containing nucleotide triphosphate hydrolases"/>
    <property type="match status" value="1"/>
</dbReference>
<evidence type="ECO:0000313" key="11">
    <source>
        <dbReference type="EMBL" id="KAH3673255.1"/>
    </source>
</evidence>
<dbReference type="Pfam" id="PF00004">
    <property type="entry name" value="AAA"/>
    <property type="match status" value="1"/>
</dbReference>
<evidence type="ECO:0000256" key="6">
    <source>
        <dbReference type="ARBA" id="ARBA00023242"/>
    </source>
</evidence>
<dbReference type="OrthoDB" id="2195431at2759"/>
<protein>
    <recommendedName>
        <fullName evidence="10">AAA+ ATPase domain-containing protein</fullName>
    </recommendedName>
</protein>
<evidence type="ECO:0000256" key="8">
    <source>
        <dbReference type="ARBA" id="ARBA00043975"/>
    </source>
</evidence>
<feature type="compositionally biased region" description="Low complexity" evidence="9">
    <location>
        <begin position="808"/>
        <end position="817"/>
    </location>
</feature>
<reference evidence="11" key="1">
    <citation type="journal article" date="2021" name="Open Biol.">
        <title>Shared evolutionary footprints suggest mitochondrial oxidative damage underlies multiple complex I losses in fungi.</title>
        <authorList>
            <person name="Schikora-Tamarit M.A."/>
            <person name="Marcet-Houben M."/>
            <person name="Nosek J."/>
            <person name="Gabaldon T."/>
        </authorList>
    </citation>
    <scope>NUCLEOTIDE SEQUENCE</scope>
    <source>
        <strain evidence="11">CBS2887</strain>
    </source>
</reference>
<evidence type="ECO:0000256" key="7">
    <source>
        <dbReference type="ARBA" id="ARBA00023306"/>
    </source>
</evidence>
<keyword evidence="12" id="KW-1185">Reference proteome</keyword>
<dbReference type="InterPro" id="IPR003959">
    <property type="entry name" value="ATPase_AAA_core"/>
</dbReference>
<dbReference type="AlphaFoldDB" id="A0A9P8PKK9"/>
<dbReference type="GO" id="GO:0005634">
    <property type="term" value="C:nucleus"/>
    <property type="evidence" value="ECO:0007669"/>
    <property type="project" value="UniProtKB-SubCell"/>
</dbReference>
<feature type="region of interest" description="Disordered" evidence="9">
    <location>
        <begin position="1"/>
        <end position="79"/>
    </location>
</feature>
<feature type="region of interest" description="Disordered" evidence="9">
    <location>
        <begin position="277"/>
        <end position="335"/>
    </location>
</feature>
<comment type="subcellular location">
    <subcellularLocation>
        <location evidence="1">Nucleus</location>
    </subcellularLocation>
</comment>
<evidence type="ECO:0000259" key="10">
    <source>
        <dbReference type="SMART" id="SM00382"/>
    </source>
</evidence>
<evidence type="ECO:0000256" key="4">
    <source>
        <dbReference type="ARBA" id="ARBA00022840"/>
    </source>
</evidence>
<dbReference type="SMART" id="SM00382">
    <property type="entry name" value="AAA"/>
    <property type="match status" value="1"/>
</dbReference>
<evidence type="ECO:0000256" key="9">
    <source>
        <dbReference type="SAM" id="MobiDB-lite"/>
    </source>
</evidence>
<dbReference type="GO" id="GO:0005524">
    <property type="term" value="F:ATP binding"/>
    <property type="evidence" value="ECO:0007669"/>
    <property type="project" value="UniProtKB-KW"/>
</dbReference>